<keyword evidence="7" id="KW-0067">ATP-binding</keyword>
<evidence type="ECO:0000256" key="3">
    <source>
        <dbReference type="ARBA" id="ARBA00022448"/>
    </source>
</evidence>
<organism evidence="12 13">
    <name type="scientific">Lobosporangium transversale</name>
    <dbReference type="NCBI Taxonomy" id="64571"/>
    <lineage>
        <taxon>Eukaryota</taxon>
        <taxon>Fungi</taxon>
        <taxon>Fungi incertae sedis</taxon>
        <taxon>Mucoromycota</taxon>
        <taxon>Mortierellomycotina</taxon>
        <taxon>Mortierellomycetes</taxon>
        <taxon>Mortierellales</taxon>
        <taxon>Mortierellaceae</taxon>
        <taxon>Lobosporangium</taxon>
    </lineage>
</organism>
<keyword evidence="9 10" id="KW-0472">Membrane</keyword>
<dbReference type="InterPro" id="IPR027417">
    <property type="entry name" value="P-loop_NTPase"/>
</dbReference>
<protein>
    <submittedName>
        <fullName evidence="12">p-loop containing nucleoside triphosphate hydrolase protein</fullName>
    </submittedName>
</protein>
<dbReference type="AlphaFoldDB" id="A0A1Y2GCD4"/>
<keyword evidence="3" id="KW-0813">Transport</keyword>
<dbReference type="Gene3D" id="3.40.50.300">
    <property type="entry name" value="P-loop containing nucleotide triphosphate hydrolases"/>
    <property type="match status" value="1"/>
</dbReference>
<dbReference type="InterPro" id="IPR026082">
    <property type="entry name" value="ABCA"/>
</dbReference>
<proteinExistence type="inferred from homology"/>
<keyword evidence="13" id="KW-1185">Reference proteome</keyword>
<evidence type="ECO:0000313" key="12">
    <source>
        <dbReference type="EMBL" id="ORZ05117.1"/>
    </source>
</evidence>
<feature type="transmembrane region" description="Helical" evidence="10">
    <location>
        <begin position="42"/>
        <end position="62"/>
    </location>
</feature>
<evidence type="ECO:0000256" key="7">
    <source>
        <dbReference type="ARBA" id="ARBA00022840"/>
    </source>
</evidence>
<feature type="domain" description="ABC transporter" evidence="11">
    <location>
        <begin position="312"/>
        <end position="543"/>
    </location>
</feature>
<dbReference type="GO" id="GO:0140359">
    <property type="term" value="F:ABC-type transporter activity"/>
    <property type="evidence" value="ECO:0007669"/>
    <property type="project" value="InterPro"/>
</dbReference>
<comment type="subcellular location">
    <subcellularLocation>
        <location evidence="1">Membrane</location>
        <topology evidence="1">Multi-pass membrane protein</topology>
    </subcellularLocation>
</comment>
<dbReference type="PANTHER" id="PTHR19229">
    <property type="entry name" value="ATP-BINDING CASSETTE TRANSPORTER SUBFAMILY A ABCA"/>
    <property type="match status" value="1"/>
</dbReference>
<feature type="transmembrane region" description="Helical" evidence="10">
    <location>
        <begin position="151"/>
        <end position="167"/>
    </location>
</feature>
<dbReference type="GeneID" id="33562931"/>
<evidence type="ECO:0000259" key="11">
    <source>
        <dbReference type="PROSITE" id="PS50893"/>
    </source>
</evidence>
<dbReference type="Pfam" id="PF00005">
    <property type="entry name" value="ABC_tran"/>
    <property type="match status" value="1"/>
</dbReference>
<keyword evidence="4 10" id="KW-0812">Transmembrane</keyword>
<dbReference type="InParanoid" id="A0A1Y2GCD4"/>
<dbReference type="EMBL" id="MCFF01000052">
    <property type="protein sequence ID" value="ORZ05117.1"/>
    <property type="molecule type" value="Genomic_DNA"/>
</dbReference>
<dbReference type="CDD" id="cd03263">
    <property type="entry name" value="ABC_subfamily_A"/>
    <property type="match status" value="1"/>
</dbReference>
<dbReference type="SMART" id="SM00382">
    <property type="entry name" value="AAA"/>
    <property type="match status" value="1"/>
</dbReference>
<evidence type="ECO:0000256" key="2">
    <source>
        <dbReference type="ARBA" id="ARBA00008869"/>
    </source>
</evidence>
<evidence type="ECO:0000256" key="8">
    <source>
        <dbReference type="ARBA" id="ARBA00022989"/>
    </source>
</evidence>
<dbReference type="InterPro" id="IPR017871">
    <property type="entry name" value="ABC_transporter-like_CS"/>
</dbReference>
<comment type="similarity">
    <text evidence="2">Belongs to the ABC transporter superfamily. ABCA family.</text>
</comment>
<dbReference type="PANTHER" id="PTHR19229:SF36">
    <property type="entry name" value="ATP-BINDING CASSETTE SUB-FAMILY A MEMBER 2"/>
    <property type="match status" value="1"/>
</dbReference>
<keyword evidence="8 10" id="KW-1133">Transmembrane helix</keyword>
<dbReference type="OrthoDB" id="8061355at2759"/>
<dbReference type="GO" id="GO:0005524">
    <property type="term" value="F:ATP binding"/>
    <property type="evidence" value="ECO:0007669"/>
    <property type="project" value="UniProtKB-KW"/>
</dbReference>
<dbReference type="GO" id="GO:0005319">
    <property type="term" value="F:lipid transporter activity"/>
    <property type="evidence" value="ECO:0007669"/>
    <property type="project" value="TreeGrafter"/>
</dbReference>
<comment type="caution">
    <text evidence="12">The sequence shown here is derived from an EMBL/GenBank/DDBJ whole genome shotgun (WGS) entry which is preliminary data.</text>
</comment>
<name>A0A1Y2GCD4_9FUNG</name>
<dbReference type="Pfam" id="PF12698">
    <property type="entry name" value="ABC2_membrane_3"/>
    <property type="match status" value="1"/>
</dbReference>
<reference evidence="12 13" key="1">
    <citation type="submission" date="2016-07" db="EMBL/GenBank/DDBJ databases">
        <title>Pervasive Adenine N6-methylation of Active Genes in Fungi.</title>
        <authorList>
            <consortium name="DOE Joint Genome Institute"/>
            <person name="Mondo S.J."/>
            <person name="Dannebaum R.O."/>
            <person name="Kuo R.C."/>
            <person name="Labutti K."/>
            <person name="Haridas S."/>
            <person name="Kuo A."/>
            <person name="Salamov A."/>
            <person name="Ahrendt S.R."/>
            <person name="Lipzen A."/>
            <person name="Sullivan W."/>
            <person name="Andreopoulos W.B."/>
            <person name="Clum A."/>
            <person name="Lindquist E."/>
            <person name="Daum C."/>
            <person name="Ramamoorthy G.K."/>
            <person name="Gryganskyi A."/>
            <person name="Culley D."/>
            <person name="Magnuson J.K."/>
            <person name="James T.Y."/>
            <person name="O'Malley M.A."/>
            <person name="Stajich J.E."/>
            <person name="Spatafora J.W."/>
            <person name="Visel A."/>
            <person name="Grigoriev I.V."/>
        </authorList>
    </citation>
    <scope>NUCLEOTIDE SEQUENCE [LARGE SCALE GENOMIC DNA]</scope>
    <source>
        <strain evidence="12 13">NRRL 3116</strain>
    </source>
</reference>
<sequence>MSQAIVKEKFGGKYRISQSIKAFPFEWSTEALKGYSLNLLSIQLFPFGLSVLLPTHVGIMVLEKENRHRMMMAMNGLKVWSYFLAHYFEFLTMQLIASFSFAVACVVVREHFIWRTSPWITFLLLLLWAHVQATMALVLSSIFSNTRKATMTVYFFVAVSCIMIGVSDRMFKDGAPSVWYIHPSFAFFEIMEAMIRHASRVNGLYPLVAKDFAPGTTLFKLTMMLVGESILFLILTFYLDAVTPSEYGIHRPWHFPITYWFKKSQNLKFSQESTFQSESEVIQDELEGSGDADAYAERERVKSVYQPSTTPLIIDKLFHQYPNKAEPALRGLSLGVENNTVLSLLGPNGAGKSTLIHLLTGLYSPTSGTAYVAGHNIHTDMSTVQSKMGVCPQYNILWDELTVADHLLFYSRLRGVPPSLEQQAVSHALACVSLTRFRNRAVSGLSGGEKRRVSIAIALLGDKQVIFLDEPSTGLDPEVRRVIWDVIQQVKVGRTIVLTTHSMEEADILSDRIAIMTTGQLRCVGTSLHLKGLYGTGFKLDVTSKPGRLEEACRSLEQAEGVLKGKKFRRVDKFTNATTFEFELGNATDGRLSTIFANLSQADRFPAIEDWGICQTTLEDVFLRIVTSGPSALAAPAIINHEPLET</sequence>
<dbReference type="GO" id="GO:0016020">
    <property type="term" value="C:membrane"/>
    <property type="evidence" value="ECO:0007669"/>
    <property type="project" value="UniProtKB-SubCell"/>
</dbReference>
<evidence type="ECO:0000313" key="13">
    <source>
        <dbReference type="Proteomes" id="UP000193648"/>
    </source>
</evidence>
<dbReference type="STRING" id="64571.A0A1Y2GCD4"/>
<dbReference type="GO" id="GO:0016887">
    <property type="term" value="F:ATP hydrolysis activity"/>
    <property type="evidence" value="ECO:0007669"/>
    <property type="project" value="InterPro"/>
</dbReference>
<evidence type="ECO:0000256" key="10">
    <source>
        <dbReference type="SAM" id="Phobius"/>
    </source>
</evidence>
<dbReference type="SUPFAM" id="SSF52540">
    <property type="entry name" value="P-loop containing nucleoside triphosphate hydrolases"/>
    <property type="match status" value="1"/>
</dbReference>
<gene>
    <name evidence="12" type="ORF">BCR41DRAFT_312433</name>
</gene>
<feature type="transmembrane region" description="Helical" evidence="10">
    <location>
        <begin position="119"/>
        <end position="139"/>
    </location>
</feature>
<evidence type="ECO:0000256" key="9">
    <source>
        <dbReference type="ARBA" id="ARBA00023136"/>
    </source>
</evidence>
<evidence type="ECO:0000256" key="6">
    <source>
        <dbReference type="ARBA" id="ARBA00022741"/>
    </source>
</evidence>
<dbReference type="InterPro" id="IPR003439">
    <property type="entry name" value="ABC_transporter-like_ATP-bd"/>
</dbReference>
<evidence type="ECO:0000256" key="1">
    <source>
        <dbReference type="ARBA" id="ARBA00004141"/>
    </source>
</evidence>
<accession>A0A1Y2GCD4</accession>
<dbReference type="PROSITE" id="PS50893">
    <property type="entry name" value="ABC_TRANSPORTER_2"/>
    <property type="match status" value="1"/>
</dbReference>
<keyword evidence="5" id="KW-0677">Repeat</keyword>
<keyword evidence="12" id="KW-0378">Hydrolase</keyword>
<dbReference type="InterPro" id="IPR003593">
    <property type="entry name" value="AAA+_ATPase"/>
</dbReference>
<dbReference type="PROSITE" id="PS00211">
    <property type="entry name" value="ABC_TRANSPORTER_1"/>
    <property type="match status" value="1"/>
</dbReference>
<dbReference type="RefSeq" id="XP_021876892.1">
    <property type="nucleotide sequence ID" value="XM_022021087.1"/>
</dbReference>
<evidence type="ECO:0000256" key="5">
    <source>
        <dbReference type="ARBA" id="ARBA00022737"/>
    </source>
</evidence>
<evidence type="ECO:0000256" key="4">
    <source>
        <dbReference type="ARBA" id="ARBA00022692"/>
    </source>
</evidence>
<dbReference type="FunFam" id="3.40.50.300:FF:000665">
    <property type="entry name" value="ABC transporter A family member 2"/>
    <property type="match status" value="1"/>
</dbReference>
<dbReference type="InterPro" id="IPR013525">
    <property type="entry name" value="ABC2_TM"/>
</dbReference>
<dbReference type="Proteomes" id="UP000193648">
    <property type="component" value="Unassembled WGS sequence"/>
</dbReference>
<keyword evidence="6" id="KW-0547">Nucleotide-binding</keyword>
<feature type="transmembrane region" description="Helical" evidence="10">
    <location>
        <begin position="83"/>
        <end position="107"/>
    </location>
</feature>